<feature type="domain" description="DUF1285" evidence="1">
    <location>
        <begin position="18"/>
        <end position="88"/>
    </location>
</feature>
<dbReference type="RefSeq" id="WP_146783662.1">
    <property type="nucleotide sequence ID" value="NZ_VOLT01000002.1"/>
</dbReference>
<dbReference type="Proteomes" id="UP000321822">
    <property type="component" value="Unassembled WGS sequence"/>
</dbReference>
<dbReference type="Gene3D" id="3.10.540.10">
    <property type="entry name" value="duf1285 like domain"/>
    <property type="match status" value="1"/>
</dbReference>
<evidence type="ECO:0000259" key="2">
    <source>
        <dbReference type="Pfam" id="PF21028"/>
    </source>
</evidence>
<evidence type="ECO:0000313" key="4">
    <source>
        <dbReference type="Proteomes" id="UP000321822"/>
    </source>
</evidence>
<proteinExistence type="predicted"/>
<gene>
    <name evidence="3" type="ORF">ESZ36_03545</name>
</gene>
<dbReference type="InterPro" id="IPR010707">
    <property type="entry name" value="DUF1285"/>
</dbReference>
<protein>
    <submittedName>
        <fullName evidence="3">DUF1285 domain-containing protein</fullName>
    </submittedName>
</protein>
<accession>A0A5C6QP32</accession>
<reference evidence="3 4" key="1">
    <citation type="submission" date="2019-07" db="EMBL/GenBank/DDBJ databases">
        <title>Genomes of sea-ice associated Colwellia species.</title>
        <authorList>
            <person name="Bowman J.P."/>
        </authorList>
    </citation>
    <scope>NUCLEOTIDE SEQUENCE [LARGE SCALE GENOMIC DNA]</scope>
    <source>
        <strain evidence="3 4">ACAM 459</strain>
    </source>
</reference>
<feature type="domain" description="DUF1285" evidence="2">
    <location>
        <begin position="89"/>
        <end position="177"/>
    </location>
</feature>
<evidence type="ECO:0000259" key="1">
    <source>
        <dbReference type="Pfam" id="PF06938"/>
    </source>
</evidence>
<dbReference type="PIRSF" id="PIRSF029557">
    <property type="entry name" value="UCP029557"/>
    <property type="match status" value="1"/>
</dbReference>
<dbReference type="Pfam" id="PF21028">
    <property type="entry name" value="DUF1285_C"/>
    <property type="match status" value="1"/>
</dbReference>
<comment type="caution">
    <text evidence="3">The sequence shown here is derived from an EMBL/GenBank/DDBJ whole genome shotgun (WGS) entry which is preliminary data.</text>
</comment>
<dbReference type="EMBL" id="VOLT01000002">
    <property type="protein sequence ID" value="TWX70744.1"/>
    <property type="molecule type" value="Genomic_DNA"/>
</dbReference>
<keyword evidence="4" id="KW-1185">Reference proteome</keyword>
<organism evidence="3 4">
    <name type="scientific">Colwellia demingiae</name>
    <dbReference type="NCBI Taxonomy" id="89401"/>
    <lineage>
        <taxon>Bacteria</taxon>
        <taxon>Pseudomonadati</taxon>
        <taxon>Pseudomonadota</taxon>
        <taxon>Gammaproteobacteria</taxon>
        <taxon>Alteromonadales</taxon>
        <taxon>Colwelliaceae</taxon>
        <taxon>Colwellia</taxon>
    </lineage>
</organism>
<dbReference type="Pfam" id="PF06938">
    <property type="entry name" value="DUF1285_N"/>
    <property type="match status" value="1"/>
</dbReference>
<dbReference type="Gene3D" id="2.30.270.10">
    <property type="entry name" value="duf1285 protein"/>
    <property type="match status" value="1"/>
</dbReference>
<dbReference type="InterPro" id="IPR048342">
    <property type="entry name" value="DUF1285_C"/>
</dbReference>
<dbReference type="AlphaFoldDB" id="A0A5C6QP32"/>
<dbReference type="InterPro" id="IPR048341">
    <property type="entry name" value="DUF1285_N"/>
</dbReference>
<dbReference type="OrthoDB" id="3078366at2"/>
<name>A0A5C6QP32_9GAMM</name>
<evidence type="ECO:0000313" key="3">
    <source>
        <dbReference type="EMBL" id="TWX70744.1"/>
    </source>
</evidence>
<dbReference type="InterPro" id="IPR023361">
    <property type="entry name" value="DUF1285_beta_roll_sf"/>
</dbReference>
<sequence>MSLDKISTQLGGTHTKMPPVESWNPPYCGEIDIQIKANGDWFYQGGIFKRLALVKLFASVLIKEVNQNVDEYFLVTPVEKVKIKADDAPFVLTQWHWSDENNNIMKVSTNLDDEFILNAEHPLIVTEEGDLYVTVRRNLTAKVHRNVYYQWADIAQEVVTENGTELILSSADCQFSLGKL</sequence>